<name>A0AAW1FW07_ZOAVI</name>
<keyword evidence="6" id="KW-1185">Reference proteome</keyword>
<dbReference type="PROSITE" id="PS50878">
    <property type="entry name" value="RT_POL"/>
    <property type="match status" value="1"/>
</dbReference>
<dbReference type="FunFam" id="3.30.70.270:FF:000026">
    <property type="entry name" value="Transposon Ty3-G Gag-Pol polyprotein"/>
    <property type="match status" value="1"/>
</dbReference>
<accession>A0AAW1FW07</accession>
<evidence type="ECO:0000256" key="2">
    <source>
        <dbReference type="ARBA" id="ARBA00012180"/>
    </source>
</evidence>
<evidence type="ECO:0000256" key="1">
    <source>
        <dbReference type="ARBA" id="ARBA00010879"/>
    </source>
</evidence>
<gene>
    <name evidence="5" type="ORF">VZT92_005484</name>
</gene>
<dbReference type="InterPro" id="IPR041577">
    <property type="entry name" value="RT_RNaseH_2"/>
</dbReference>
<dbReference type="EMBL" id="JBCEZU010000034">
    <property type="protein sequence ID" value="KAK9537909.1"/>
    <property type="molecule type" value="Genomic_DNA"/>
</dbReference>
<comment type="caution">
    <text evidence="5">The sequence shown here is derived from an EMBL/GenBank/DDBJ whole genome shotgun (WGS) entry which is preliminary data.</text>
</comment>
<dbReference type="AlphaFoldDB" id="A0AAW1FW07"/>
<evidence type="ECO:0000259" key="4">
    <source>
        <dbReference type="PROSITE" id="PS50878"/>
    </source>
</evidence>
<keyword evidence="3" id="KW-0511">Multifunctional enzyme</keyword>
<dbReference type="Gene3D" id="3.10.10.10">
    <property type="entry name" value="HIV Type 1 Reverse Transcriptase, subunit A, domain 1"/>
    <property type="match status" value="1"/>
</dbReference>
<dbReference type="InterPro" id="IPR050951">
    <property type="entry name" value="Retrovirus_Pol_polyprotein"/>
</dbReference>
<dbReference type="FunFam" id="3.10.20.370:FF:000001">
    <property type="entry name" value="Retrovirus-related Pol polyprotein from transposon 17.6-like protein"/>
    <property type="match status" value="1"/>
</dbReference>
<dbReference type="PANTHER" id="PTHR37984:SF5">
    <property type="entry name" value="PROTEIN NYNRIN-LIKE"/>
    <property type="match status" value="1"/>
</dbReference>
<organism evidence="5 6">
    <name type="scientific">Zoarces viviparus</name>
    <name type="common">Viviparous eelpout</name>
    <name type="synonym">Blennius viviparus</name>
    <dbReference type="NCBI Taxonomy" id="48416"/>
    <lineage>
        <taxon>Eukaryota</taxon>
        <taxon>Metazoa</taxon>
        <taxon>Chordata</taxon>
        <taxon>Craniata</taxon>
        <taxon>Vertebrata</taxon>
        <taxon>Euteleostomi</taxon>
        <taxon>Actinopterygii</taxon>
        <taxon>Neopterygii</taxon>
        <taxon>Teleostei</taxon>
        <taxon>Neoteleostei</taxon>
        <taxon>Acanthomorphata</taxon>
        <taxon>Eupercaria</taxon>
        <taxon>Perciformes</taxon>
        <taxon>Cottioidei</taxon>
        <taxon>Zoarcales</taxon>
        <taxon>Zoarcidae</taxon>
        <taxon>Zoarcinae</taxon>
        <taxon>Zoarces</taxon>
    </lineage>
</organism>
<dbReference type="CDD" id="cd01647">
    <property type="entry name" value="RT_LTR"/>
    <property type="match status" value="1"/>
</dbReference>
<dbReference type="EC" id="3.1.26.4" evidence="2"/>
<dbReference type="Pfam" id="PF17919">
    <property type="entry name" value="RT_RNaseH_2"/>
    <property type="match status" value="1"/>
</dbReference>
<dbReference type="SUPFAM" id="SSF56672">
    <property type="entry name" value="DNA/RNA polymerases"/>
    <property type="match status" value="1"/>
</dbReference>
<dbReference type="PANTHER" id="PTHR37984">
    <property type="entry name" value="PROTEIN CBG26694"/>
    <property type="match status" value="1"/>
</dbReference>
<dbReference type="InterPro" id="IPR000477">
    <property type="entry name" value="RT_dom"/>
</dbReference>
<evidence type="ECO:0000313" key="6">
    <source>
        <dbReference type="Proteomes" id="UP001488805"/>
    </source>
</evidence>
<dbReference type="Gene3D" id="3.30.70.270">
    <property type="match status" value="2"/>
</dbReference>
<dbReference type="CDD" id="cd09274">
    <property type="entry name" value="RNase_HI_RT_Ty3"/>
    <property type="match status" value="1"/>
</dbReference>
<protein>
    <recommendedName>
        <fullName evidence="2">ribonuclease H</fullName>
        <ecNumber evidence="2">3.1.26.4</ecNumber>
    </recommendedName>
</protein>
<dbReference type="InterPro" id="IPR043502">
    <property type="entry name" value="DNA/RNA_pol_sf"/>
</dbReference>
<dbReference type="Pfam" id="PF00078">
    <property type="entry name" value="RVT_1"/>
    <property type="match status" value="1"/>
</dbReference>
<proteinExistence type="inferred from homology"/>
<feature type="domain" description="Reverse transcriptase" evidence="4">
    <location>
        <begin position="69"/>
        <end position="247"/>
    </location>
</feature>
<dbReference type="Proteomes" id="UP001488805">
    <property type="component" value="Unassembled WGS sequence"/>
</dbReference>
<dbReference type="GO" id="GO:0004523">
    <property type="term" value="F:RNA-DNA hybrid ribonuclease activity"/>
    <property type="evidence" value="ECO:0007669"/>
    <property type="project" value="UniProtKB-EC"/>
</dbReference>
<sequence>MGLVKRIEEIKSTEYLSEASPADIGRLKIKPIKIRLQEDAVPYSVTTARRVSVPMLPKVKKELDRMVASGVIEPIKEPTEWCAPMVAVPKKNKEQPRICVDLKRLNKSVKREKFIMPTIDDILPKLAGAEVFSLLDAASGFWQIPLDRESAKLTTFITPFGRYFFNRLPFGITSAPEIFQREMTELLQDQEGLAVYMDDILIYSDSEEVHEVRLQKTLDTLEKAGLKLNHDKCLLRQRRLNYLGHCIDEHGIRPGEAKVKAVTQLEPPNNVTDLRRILGMIHYLGRYLPNLSDVTKPLNDLLKSGVTWAWSAVQEEAFKKVKQLITESPVGLLAFYDVSKPTIVSADVSSYGLGGVLLQKHDEQLKPVAFCSRTVTDAEQRYAQIEKECLAAVWACEMFSRYLYGLDLFTLQSDHKPLIPLINCKDLDSVPMR</sequence>
<dbReference type="InterPro" id="IPR043128">
    <property type="entry name" value="Rev_trsase/Diguanyl_cyclase"/>
</dbReference>
<comment type="similarity">
    <text evidence="1">Belongs to the beta type-B retroviral polymerase family. HERV class-II K(HML-2) pol subfamily.</text>
</comment>
<reference evidence="5 6" key="1">
    <citation type="journal article" date="2024" name="Genome Biol. Evol.">
        <title>Chromosome-level genome assembly of the viviparous eelpout Zoarces viviparus.</title>
        <authorList>
            <person name="Fuhrmann N."/>
            <person name="Brasseur M.V."/>
            <person name="Bakowski C.E."/>
            <person name="Podsiadlowski L."/>
            <person name="Prost S."/>
            <person name="Krehenwinkel H."/>
            <person name="Mayer C."/>
        </authorList>
    </citation>
    <scope>NUCLEOTIDE SEQUENCE [LARGE SCALE GENOMIC DNA]</scope>
    <source>
        <strain evidence="5">NO-MEL_2022_Ind0_liver</strain>
    </source>
</reference>
<evidence type="ECO:0000256" key="3">
    <source>
        <dbReference type="ARBA" id="ARBA00023268"/>
    </source>
</evidence>
<evidence type="ECO:0000313" key="5">
    <source>
        <dbReference type="EMBL" id="KAK9537909.1"/>
    </source>
</evidence>